<organism evidence="1 2">
    <name type="scientific">Pseudohongiella spirulinae</name>
    <dbReference type="NCBI Taxonomy" id="1249552"/>
    <lineage>
        <taxon>Bacteria</taxon>
        <taxon>Pseudomonadati</taxon>
        <taxon>Pseudomonadota</taxon>
        <taxon>Gammaproteobacteria</taxon>
        <taxon>Pseudomonadales</taxon>
        <taxon>Pseudohongiellaceae</taxon>
        <taxon>Pseudohongiella</taxon>
    </lineage>
</organism>
<evidence type="ECO:0008006" key="3">
    <source>
        <dbReference type="Google" id="ProtNLM"/>
    </source>
</evidence>
<dbReference type="SUPFAM" id="SSF55961">
    <property type="entry name" value="Bet v1-like"/>
    <property type="match status" value="1"/>
</dbReference>
<dbReference type="Proteomes" id="UP000065641">
    <property type="component" value="Chromosome"/>
</dbReference>
<name>A0A0S2KFT3_9GAMM</name>
<protein>
    <recommendedName>
        <fullName evidence="3">DUF1857 family protein</fullName>
    </recommendedName>
</protein>
<dbReference type="RefSeq" id="WP_169792320.1">
    <property type="nucleotide sequence ID" value="NZ_CP013189.1"/>
</dbReference>
<keyword evidence="2" id="KW-1185">Reference proteome</keyword>
<evidence type="ECO:0000313" key="1">
    <source>
        <dbReference type="EMBL" id="ALO47179.1"/>
    </source>
</evidence>
<dbReference type="InterPro" id="IPR015075">
    <property type="entry name" value="AtaL"/>
</dbReference>
<dbReference type="Pfam" id="PF08982">
    <property type="entry name" value="AtaL"/>
    <property type="match status" value="1"/>
</dbReference>
<dbReference type="AlphaFoldDB" id="A0A0S2KFT3"/>
<gene>
    <name evidence="1" type="ORF">PS2015_2545</name>
</gene>
<evidence type="ECO:0000313" key="2">
    <source>
        <dbReference type="Proteomes" id="UP000065641"/>
    </source>
</evidence>
<accession>A0A0S2KFT3</accession>
<reference evidence="1 2" key="1">
    <citation type="submission" date="2015-11" db="EMBL/GenBank/DDBJ databases">
        <authorList>
            <person name="Zhang Y."/>
            <person name="Guo Z."/>
        </authorList>
    </citation>
    <scope>NUCLEOTIDE SEQUENCE [LARGE SCALE GENOMIC DNA]</scope>
    <source>
        <strain evidence="1 2">KCTC 32221</strain>
    </source>
</reference>
<dbReference type="KEGG" id="pspi:PS2015_2545"/>
<dbReference type="EMBL" id="CP013189">
    <property type="protein sequence ID" value="ALO47179.1"/>
    <property type="molecule type" value="Genomic_DNA"/>
</dbReference>
<dbReference type="InterPro" id="IPR023393">
    <property type="entry name" value="START-like_dom_sf"/>
</dbReference>
<dbReference type="Gene3D" id="3.30.530.20">
    <property type="match status" value="1"/>
</dbReference>
<sequence>MLHFEHTIVINEPRQPAHERIDIESLWKALLFRARYPGHFNPALKCRLLNEQENSFTRVIIAGEMELHDEVTLIPGQEIRTLIDGRHQSMHAESVTRIEQPAPGVLQIRFIYRRDSLGEQGGIDADAYLKSAYVQNDREAVATIREMIAHGWSAAHM</sequence>
<dbReference type="STRING" id="1249552.PS2015_2545"/>
<proteinExistence type="predicted"/>